<dbReference type="GO" id="GO:0005737">
    <property type="term" value="C:cytoplasm"/>
    <property type="evidence" value="ECO:0007669"/>
    <property type="project" value="UniProtKB-SubCell"/>
</dbReference>
<dbReference type="InterPro" id="IPR032675">
    <property type="entry name" value="LRR_dom_sf"/>
</dbReference>
<dbReference type="STRING" id="1365824.V5EDL2"/>
<accession>V5EDL2</accession>
<dbReference type="InterPro" id="IPR001611">
    <property type="entry name" value="Leu-rich_rpt"/>
</dbReference>
<dbReference type="Gene3D" id="3.80.10.10">
    <property type="entry name" value="Ribonuclease Inhibitor"/>
    <property type="match status" value="1"/>
</dbReference>
<feature type="compositionally biased region" description="Low complexity" evidence="5">
    <location>
        <begin position="868"/>
        <end position="885"/>
    </location>
</feature>
<dbReference type="Proteomes" id="UP000019377">
    <property type="component" value="Unassembled WGS sequence"/>
</dbReference>
<gene>
    <name evidence="6" type="ORF">PSEUBRA_SCAF16g05344</name>
</gene>
<organism evidence="6 7">
    <name type="scientific">Kalmanozyma brasiliensis (strain GHG001)</name>
    <name type="common">Yeast</name>
    <name type="synonym">Pseudozyma brasiliensis</name>
    <dbReference type="NCBI Taxonomy" id="1365824"/>
    <lineage>
        <taxon>Eukaryota</taxon>
        <taxon>Fungi</taxon>
        <taxon>Dikarya</taxon>
        <taxon>Basidiomycota</taxon>
        <taxon>Ustilaginomycotina</taxon>
        <taxon>Ustilaginomycetes</taxon>
        <taxon>Ustilaginales</taxon>
        <taxon>Ustilaginaceae</taxon>
        <taxon>Kalmanozyma</taxon>
    </lineage>
</organism>
<dbReference type="EMBL" id="KI545858">
    <property type="protein sequence ID" value="EST08536.1"/>
    <property type="molecule type" value="Genomic_DNA"/>
</dbReference>
<name>V5EDL2_KALBG</name>
<feature type="compositionally biased region" description="Low complexity" evidence="5">
    <location>
        <begin position="671"/>
        <end position="692"/>
    </location>
</feature>
<dbReference type="PANTHER" id="PTHR15454">
    <property type="entry name" value="NISCHARIN RELATED"/>
    <property type="match status" value="1"/>
</dbReference>
<feature type="compositionally biased region" description="Polar residues" evidence="5">
    <location>
        <begin position="815"/>
        <end position="834"/>
    </location>
</feature>
<evidence type="ECO:0000256" key="5">
    <source>
        <dbReference type="SAM" id="MobiDB-lite"/>
    </source>
</evidence>
<evidence type="ECO:0000313" key="7">
    <source>
        <dbReference type="Proteomes" id="UP000019377"/>
    </source>
</evidence>
<feature type="compositionally biased region" description="Polar residues" evidence="5">
    <location>
        <begin position="787"/>
        <end position="802"/>
    </location>
</feature>
<feature type="compositionally biased region" description="Basic and acidic residues" evidence="5">
    <location>
        <begin position="693"/>
        <end position="705"/>
    </location>
</feature>
<dbReference type="InterPro" id="IPR003591">
    <property type="entry name" value="Leu-rich_rpt_typical-subtyp"/>
</dbReference>
<dbReference type="AlphaFoldDB" id="V5EDL2"/>
<dbReference type="Pfam" id="PF13855">
    <property type="entry name" value="LRR_8"/>
    <property type="match status" value="1"/>
</dbReference>
<feature type="compositionally biased region" description="Low complexity" evidence="5">
    <location>
        <begin position="768"/>
        <end position="781"/>
    </location>
</feature>
<dbReference type="OMA" id="WLRVHEA"/>
<feature type="compositionally biased region" description="Basic and acidic residues" evidence="5">
    <location>
        <begin position="651"/>
        <end position="663"/>
    </location>
</feature>
<keyword evidence="2" id="KW-0963">Cytoplasm</keyword>
<proteinExistence type="predicted"/>
<sequence>MDSIPGDQWIGEYARWLRVHEAKLGDAAASIAAAKRTAAAKAGRDAQAPAFSSNFWNVVTLGTATGPAAASDVTKSASTSASSLIARPMLLRQNPHNVFYLLIRFEELGLPTGSLDTKIPIVARPTSYFSFVAASAADKDRDDTMSMSSMRSRMSVVSSSFSSSLSWFSTSSSKPDPSKDLKYIYSCFTKIPSLRLGPIPARKLIQDFEDCPGQSAVPLDVFKNLQTLELDDVDPRTLIGWDRACIQLRSLTCKKSNIEDLTDLLVDLVVVDAKRRRGEKVDLRRLRLPAPTTHAGASASNTASNTDVEDNITETSIEPSSAASTVAEAEATPSISKDLPSLAWHFLRHLNLSNNNLTFVPVEPLLCLAELTSLDLSSNLLNVVPPSLSHLPALTSLNISDNLIDSVLGIYDALPAIRVLNLAKNRLESLCGLERLYSLQRIDLRGNAIYEAGEVGRLAPLPAIAEIWVKDNPLVEELVDYRVDCFVEFAQEGRTVALDGEAPGFFEKQRIAERVPNAAELFALASSNGSRMVSSSASGTTRGKSRADATEEDEAQLARDVATSSRGPVVVKNVRHRAAARPTNDTRGRSELLKVPGSEKAGGQTEDAGASKLGSRSTSREGARGSGPGRRKNQRVIELDSSPRKPTAASTRERTLTDSDRIKHAALSGNSFAAMESPEAASAVAASNGARNAAKEPESPLKEGKMTWTRKGGAAAAQLSAEDSQSNHGSGSASIASATKGKAKSTSQDADVLRAHSTLLLAIPPGLASSSDSNSASSSASRPGQPRTFSSRRNPIDSSTLGRKSAARPLASDLFATSNTGAVSATTNDVSGGTETPAALARERIARPRIGSTAALARRSQVTTSMYDSDLASSSSPLPTSDAPAVRSEPSSSDDKLAAALAENETESSSGTRSDAFRRRIEALKSEVGDDWLRLLARGGGSTADRESLLLAADEAVPAAEEVTRVARSKKTRKPRLTAEESQDSGARRRAAHIT</sequence>
<keyword evidence="4" id="KW-0677">Repeat</keyword>
<dbReference type="PROSITE" id="PS51450">
    <property type="entry name" value="LRR"/>
    <property type="match status" value="3"/>
</dbReference>
<feature type="region of interest" description="Disordered" evidence="5">
    <location>
        <begin position="963"/>
        <end position="995"/>
    </location>
</feature>
<feature type="compositionally biased region" description="Basic residues" evidence="5">
    <location>
        <begin position="967"/>
        <end position="976"/>
    </location>
</feature>
<keyword evidence="7" id="KW-1185">Reference proteome</keyword>
<evidence type="ECO:0000256" key="4">
    <source>
        <dbReference type="ARBA" id="ARBA00022737"/>
    </source>
</evidence>
<evidence type="ECO:0000256" key="2">
    <source>
        <dbReference type="ARBA" id="ARBA00022490"/>
    </source>
</evidence>
<dbReference type="RefSeq" id="XP_016293525.1">
    <property type="nucleotide sequence ID" value="XM_016435134.1"/>
</dbReference>
<dbReference type="SMART" id="SM00369">
    <property type="entry name" value="LRR_TYP"/>
    <property type="match status" value="4"/>
</dbReference>
<evidence type="ECO:0000256" key="1">
    <source>
        <dbReference type="ARBA" id="ARBA00004496"/>
    </source>
</evidence>
<keyword evidence="3" id="KW-0433">Leucine-rich repeat</keyword>
<dbReference type="SUPFAM" id="SSF52058">
    <property type="entry name" value="L domain-like"/>
    <property type="match status" value="1"/>
</dbReference>
<feature type="compositionally biased region" description="Polar residues" evidence="5">
    <location>
        <begin position="530"/>
        <end position="542"/>
    </location>
</feature>
<evidence type="ECO:0000313" key="6">
    <source>
        <dbReference type="EMBL" id="EST08536.1"/>
    </source>
</evidence>
<dbReference type="GeneID" id="27417751"/>
<dbReference type="PANTHER" id="PTHR15454:SF69">
    <property type="entry name" value="SERINE_THREONINE-PROTEIN KINASE 11-INTERACTING PROTEIN"/>
    <property type="match status" value="1"/>
</dbReference>
<reference evidence="7" key="1">
    <citation type="journal article" date="2013" name="Genome Announc.">
        <title>Draft genome sequence of Pseudozyma brasiliensis sp. nov. strain GHG001, a high producer of endo-1,4-xylanase isolated from an insect pest of sugarcane.</title>
        <authorList>
            <person name="Oliveira J.V.D.C."/>
            <person name="dos Santos R.A.C."/>
            <person name="Borges T.A."/>
            <person name="Riano-Pachon D.M."/>
            <person name="Goldman G.H."/>
        </authorList>
    </citation>
    <scope>NUCLEOTIDE SEQUENCE [LARGE SCALE GENOMIC DNA]</scope>
    <source>
        <strain evidence="7">GHG001</strain>
    </source>
</reference>
<feature type="region of interest" description="Disordered" evidence="5">
    <location>
        <begin position="530"/>
        <end position="750"/>
    </location>
</feature>
<evidence type="ECO:0000256" key="3">
    <source>
        <dbReference type="ARBA" id="ARBA00022614"/>
    </source>
</evidence>
<dbReference type="eggNOG" id="KOG1259">
    <property type="taxonomic scope" value="Eukaryota"/>
</dbReference>
<feature type="compositionally biased region" description="Polar residues" evidence="5">
    <location>
        <begin position="721"/>
        <end position="737"/>
    </location>
</feature>
<feature type="region of interest" description="Disordered" evidence="5">
    <location>
        <begin position="764"/>
        <end position="917"/>
    </location>
</feature>
<comment type="subcellular location">
    <subcellularLocation>
        <location evidence="1">Cytoplasm</location>
    </subcellularLocation>
</comment>
<dbReference type="OrthoDB" id="676979at2759"/>
<dbReference type="HOGENOM" id="CLU_009538_1_0_1"/>
<protein>
    <submittedName>
        <fullName evidence="6">Uncharacterized protein</fullName>
    </submittedName>
</protein>